<name>A0ACB8BUL2_9AGAM</name>
<organism evidence="1 2">
    <name type="scientific">Leucogyrophana mollusca</name>
    <dbReference type="NCBI Taxonomy" id="85980"/>
    <lineage>
        <taxon>Eukaryota</taxon>
        <taxon>Fungi</taxon>
        <taxon>Dikarya</taxon>
        <taxon>Basidiomycota</taxon>
        <taxon>Agaricomycotina</taxon>
        <taxon>Agaricomycetes</taxon>
        <taxon>Agaricomycetidae</taxon>
        <taxon>Boletales</taxon>
        <taxon>Boletales incertae sedis</taxon>
        <taxon>Leucogyrophana</taxon>
    </lineage>
</organism>
<comment type="caution">
    <text evidence="1">The sequence shown here is derived from an EMBL/GenBank/DDBJ whole genome shotgun (WGS) entry which is preliminary data.</text>
</comment>
<evidence type="ECO:0000313" key="2">
    <source>
        <dbReference type="Proteomes" id="UP000790709"/>
    </source>
</evidence>
<dbReference type="Proteomes" id="UP000790709">
    <property type="component" value="Unassembled WGS sequence"/>
</dbReference>
<sequence>MSFASPVNIRSWTVCQTILIGFKYPPDLLIDSDRELIEHRPVKPKYMIGGDFPIRKDRNFCKKTTQDHSCLVGRSTVEIQGQDFGRGDVIGGSEKREGMRAAGPSKGVRLEKRFATKFAFRGRICKVQWNCWQAFQLLKTPNRTLRTPEHSGLQVVPLERGEETDGGLDIFQYVEDSEDAEVISEGPWETDRTASGIYSFLAVAGCVLGAGHSRRLSQTSFGSRSNHILPN</sequence>
<accession>A0ACB8BUL2</accession>
<proteinExistence type="predicted"/>
<reference evidence="1" key="1">
    <citation type="journal article" date="2021" name="New Phytol.">
        <title>Evolutionary innovations through gain and loss of genes in the ectomycorrhizal Boletales.</title>
        <authorList>
            <person name="Wu G."/>
            <person name="Miyauchi S."/>
            <person name="Morin E."/>
            <person name="Kuo A."/>
            <person name="Drula E."/>
            <person name="Varga T."/>
            <person name="Kohler A."/>
            <person name="Feng B."/>
            <person name="Cao Y."/>
            <person name="Lipzen A."/>
            <person name="Daum C."/>
            <person name="Hundley H."/>
            <person name="Pangilinan J."/>
            <person name="Johnson J."/>
            <person name="Barry K."/>
            <person name="LaButti K."/>
            <person name="Ng V."/>
            <person name="Ahrendt S."/>
            <person name="Min B."/>
            <person name="Choi I.G."/>
            <person name="Park H."/>
            <person name="Plett J.M."/>
            <person name="Magnuson J."/>
            <person name="Spatafora J.W."/>
            <person name="Nagy L.G."/>
            <person name="Henrissat B."/>
            <person name="Grigoriev I.V."/>
            <person name="Yang Z.L."/>
            <person name="Xu J."/>
            <person name="Martin F.M."/>
        </authorList>
    </citation>
    <scope>NUCLEOTIDE SEQUENCE</scope>
    <source>
        <strain evidence="1">KUC20120723A-06</strain>
    </source>
</reference>
<dbReference type="EMBL" id="MU266342">
    <property type="protein sequence ID" value="KAH7929394.1"/>
    <property type="molecule type" value="Genomic_DNA"/>
</dbReference>
<protein>
    <submittedName>
        <fullName evidence="1">Uncharacterized protein</fullName>
    </submittedName>
</protein>
<evidence type="ECO:0000313" key="1">
    <source>
        <dbReference type="EMBL" id="KAH7929394.1"/>
    </source>
</evidence>
<keyword evidence="2" id="KW-1185">Reference proteome</keyword>
<gene>
    <name evidence="1" type="ORF">BV22DRAFT_1043998</name>
</gene>